<feature type="transmembrane region" description="Helical" evidence="1">
    <location>
        <begin position="44"/>
        <end position="60"/>
    </location>
</feature>
<dbReference type="OMA" id="HYLGYKL"/>
<name>J4DQ46_THEOR</name>
<evidence type="ECO:0000256" key="1">
    <source>
        <dbReference type="SAM" id="Phobius"/>
    </source>
</evidence>
<dbReference type="eggNOG" id="ENOG502TN6H">
    <property type="taxonomic scope" value="Eukaryota"/>
</dbReference>
<accession>J4DQ46</accession>
<evidence type="ECO:0000313" key="3">
    <source>
        <dbReference type="Proteomes" id="UP000003786"/>
    </source>
</evidence>
<sequence length="374" mass="43621">MKTAKRPSLKYYNSKNTHCSFLHDVLLFLSYFINNFLFFCYGHIILNTFMAFLSCIYNVYDNKYKFTTKLVELSISYIIVYTWLYRFSSNFDGYAFHHIFYYKYRIINFREMLSRVLGTLGSAALFGWLYHRFSEANNDYKVDLKATLKKMIDSNEPLTIMDSFVYPMFTKSSREGFFKKYASTVMFEPLGNDEKNYELLEKYVAMLVECFVVELTFSVFVYIMSSLVLKIKGCNKSVLAFSSFVRNAFVTSGNTFLKSVDGTITLDETRSLVIFFNQPNVTLLVVRLLANMVGAVMVPLLLPMPKIMSLYDYKDMYPNSKLVKGVSISGMTEPYFVNNTLKKTEVYYTPWPNSIMGKYFLKLETYVNNKIKSK</sequence>
<reference evidence="2 3" key="1">
    <citation type="journal article" date="2012" name="MBio">
        <title>Comparative genome analysis of three eukaryotic parasites with differing abilities to transform leukocytes reveals key mediators of Theileria-induced leukocyte transformation.</title>
        <authorList>
            <person name="Hayashida K."/>
            <person name="Hara Y."/>
            <person name="Abe T."/>
            <person name="Yamasaki C."/>
            <person name="Toyoda A."/>
            <person name="Kosuge T."/>
            <person name="Suzuki Y."/>
            <person name="Sato Y."/>
            <person name="Kawashima S."/>
            <person name="Katayama T."/>
            <person name="Wakaguri H."/>
            <person name="Inoue N."/>
            <person name="Homma K."/>
            <person name="Tada-Umezaki M."/>
            <person name="Yagi Y."/>
            <person name="Fujii Y."/>
            <person name="Habara T."/>
            <person name="Kanehisa M."/>
            <person name="Watanabe H."/>
            <person name="Ito K."/>
            <person name="Gojobori T."/>
            <person name="Sugawara H."/>
            <person name="Imanishi T."/>
            <person name="Weir W."/>
            <person name="Gardner M."/>
            <person name="Pain A."/>
            <person name="Shiels B."/>
            <person name="Hattori M."/>
            <person name="Nene V."/>
            <person name="Sugimoto C."/>
        </authorList>
    </citation>
    <scope>NUCLEOTIDE SEQUENCE [LARGE SCALE GENOMIC DNA]</scope>
    <source>
        <strain evidence="2 3">Shintoku</strain>
    </source>
</reference>
<gene>
    <name evidence="2" type="ORF">TOT_040000200</name>
</gene>
<keyword evidence="3" id="KW-1185">Reference proteome</keyword>
<dbReference type="Proteomes" id="UP000003786">
    <property type="component" value="Chromosome 4"/>
</dbReference>
<feature type="transmembrane region" description="Helical" evidence="1">
    <location>
        <begin position="203"/>
        <end position="225"/>
    </location>
</feature>
<dbReference type="RefSeq" id="XP_009692120.1">
    <property type="nucleotide sequence ID" value="XM_009693825.1"/>
</dbReference>
<dbReference type="AlphaFoldDB" id="J4DQ46"/>
<protein>
    <submittedName>
        <fullName evidence="2">Uncharacterized protein</fullName>
    </submittedName>
</protein>
<dbReference type="KEGG" id="tot:TOT_040000200"/>
<feature type="transmembrane region" description="Helical" evidence="1">
    <location>
        <begin position="281"/>
        <end position="302"/>
    </location>
</feature>
<dbReference type="OrthoDB" id="364226at2759"/>
<dbReference type="VEuPathDB" id="PiroplasmaDB:TOT_040000200"/>
<keyword evidence="1" id="KW-0812">Transmembrane</keyword>
<evidence type="ECO:0000313" key="2">
    <source>
        <dbReference type="EMBL" id="BAM41819.1"/>
    </source>
</evidence>
<dbReference type="GeneID" id="20716290"/>
<keyword evidence="1" id="KW-1133">Transmembrane helix</keyword>
<keyword evidence="1" id="KW-0472">Membrane</keyword>
<dbReference type="EMBL" id="AP011949">
    <property type="protein sequence ID" value="BAM41819.1"/>
    <property type="molecule type" value="Genomic_DNA"/>
</dbReference>
<proteinExistence type="predicted"/>
<organism evidence="2 3">
    <name type="scientific">Theileria orientalis strain Shintoku</name>
    <dbReference type="NCBI Taxonomy" id="869250"/>
    <lineage>
        <taxon>Eukaryota</taxon>
        <taxon>Sar</taxon>
        <taxon>Alveolata</taxon>
        <taxon>Apicomplexa</taxon>
        <taxon>Aconoidasida</taxon>
        <taxon>Piroplasmida</taxon>
        <taxon>Theileriidae</taxon>
        <taxon>Theileria</taxon>
    </lineage>
</organism>
<feature type="transmembrane region" description="Helical" evidence="1">
    <location>
        <begin position="112"/>
        <end position="130"/>
    </location>
</feature>